<evidence type="ECO:0000256" key="1">
    <source>
        <dbReference type="ARBA" id="ARBA00004613"/>
    </source>
</evidence>
<dbReference type="PANTHER" id="PTHR38340">
    <property type="entry name" value="S-LAYER PROTEIN"/>
    <property type="match status" value="1"/>
</dbReference>
<feature type="region of interest" description="Disordered" evidence="3">
    <location>
        <begin position="263"/>
        <end position="286"/>
    </location>
</feature>
<dbReference type="AlphaFoldDB" id="A0A8J3PTR2"/>
<dbReference type="GO" id="GO:0005576">
    <property type="term" value="C:extracellular region"/>
    <property type="evidence" value="ECO:0007669"/>
    <property type="project" value="UniProtKB-SubCell"/>
</dbReference>
<dbReference type="PROSITE" id="PS00330">
    <property type="entry name" value="HEMOLYSIN_CALCIUM"/>
    <property type="match status" value="2"/>
</dbReference>
<accession>A0A8J3PTR2</accession>
<keyword evidence="6" id="KW-1185">Reference proteome</keyword>
<evidence type="ECO:0000256" key="4">
    <source>
        <dbReference type="SAM" id="SignalP"/>
    </source>
</evidence>
<keyword evidence="2" id="KW-0964">Secreted</keyword>
<dbReference type="Pfam" id="PF00353">
    <property type="entry name" value="HemolysinCabind"/>
    <property type="match status" value="3"/>
</dbReference>
<feature type="compositionally biased region" description="Gly residues" evidence="3">
    <location>
        <begin position="267"/>
        <end position="279"/>
    </location>
</feature>
<evidence type="ECO:0000256" key="2">
    <source>
        <dbReference type="ARBA" id="ARBA00022525"/>
    </source>
</evidence>
<gene>
    <name evidence="5" type="ORF">Pka01_40030</name>
</gene>
<dbReference type="InterPro" id="IPR018511">
    <property type="entry name" value="Hemolysin-typ_Ca-bd_CS"/>
</dbReference>
<protein>
    <recommendedName>
        <fullName evidence="7">Calcium-binding protein</fullName>
    </recommendedName>
</protein>
<dbReference type="PANTHER" id="PTHR38340:SF1">
    <property type="entry name" value="S-LAYER PROTEIN"/>
    <property type="match status" value="1"/>
</dbReference>
<dbReference type="GO" id="GO:0005509">
    <property type="term" value="F:calcium ion binding"/>
    <property type="evidence" value="ECO:0007669"/>
    <property type="project" value="InterPro"/>
</dbReference>
<evidence type="ECO:0000256" key="3">
    <source>
        <dbReference type="SAM" id="MobiDB-lite"/>
    </source>
</evidence>
<evidence type="ECO:0008006" key="7">
    <source>
        <dbReference type="Google" id="ProtNLM"/>
    </source>
</evidence>
<name>A0A8J3PTR2_9ACTN</name>
<dbReference type="EMBL" id="BONV01000017">
    <property type="protein sequence ID" value="GIG80876.1"/>
    <property type="molecule type" value="Genomic_DNA"/>
</dbReference>
<comment type="subcellular location">
    <subcellularLocation>
        <location evidence="1">Secreted</location>
    </subcellularLocation>
</comment>
<dbReference type="PROSITE" id="PS51318">
    <property type="entry name" value="TAT"/>
    <property type="match status" value="1"/>
</dbReference>
<organism evidence="5 6">
    <name type="scientific">Planotetraspora kaengkrachanensis</name>
    <dbReference type="NCBI Taxonomy" id="575193"/>
    <lineage>
        <taxon>Bacteria</taxon>
        <taxon>Bacillati</taxon>
        <taxon>Actinomycetota</taxon>
        <taxon>Actinomycetes</taxon>
        <taxon>Streptosporangiales</taxon>
        <taxon>Streptosporangiaceae</taxon>
        <taxon>Planotetraspora</taxon>
    </lineage>
</organism>
<dbReference type="InterPro" id="IPR050557">
    <property type="entry name" value="RTX_toxin/Mannuronan_C5-epim"/>
</dbReference>
<dbReference type="InterPro" id="IPR011049">
    <property type="entry name" value="Serralysin-like_metalloprot_C"/>
</dbReference>
<reference evidence="5 6" key="1">
    <citation type="submission" date="2021-01" db="EMBL/GenBank/DDBJ databases">
        <title>Whole genome shotgun sequence of Planotetraspora kaengkrachanensis NBRC 104272.</title>
        <authorList>
            <person name="Komaki H."/>
            <person name="Tamura T."/>
        </authorList>
    </citation>
    <scope>NUCLEOTIDE SEQUENCE [LARGE SCALE GENOMIC DNA]</scope>
    <source>
        <strain evidence="5 6">NBRC 104272</strain>
    </source>
</reference>
<dbReference type="SUPFAM" id="SSF51120">
    <property type="entry name" value="beta-Roll"/>
    <property type="match status" value="1"/>
</dbReference>
<dbReference type="RefSeq" id="WP_203884268.1">
    <property type="nucleotide sequence ID" value="NZ_BAABHH010000025.1"/>
</dbReference>
<feature type="chain" id="PRO_5038831973" description="Calcium-binding protein" evidence="4">
    <location>
        <begin position="33"/>
        <end position="286"/>
    </location>
</feature>
<dbReference type="PRINTS" id="PR00313">
    <property type="entry name" value="CABNDNGRPT"/>
</dbReference>
<dbReference type="InterPro" id="IPR001343">
    <property type="entry name" value="Hemolysn_Ca-bd"/>
</dbReference>
<sequence length="286" mass="29435">MPSHLVSRRVLRGAAALTLALGTGLAVPVALAGTAGATAQPASAAVGDNGLRLFYTAAAGQTNKVTVTESFTSGYTDIVYVIDDVVPIQAGAGCGYPASTDHTRVSCKVATLDSQDPYSTMKMDLRDGDDTVAFRNNTGQVYYFNLIYLGTGRDRLTDTGRVDGNNVWGQAGNDTVTVGEASMVFAGDGNDTVHAVGNYTRVEGGKGNDVIRGGAGGQVLYGTDGNDRIYGGKGNDLLYGGKGDDILYGNSGNDKLYGNSGVDRLYGGPGEDGLSGGPGPNVVRQN</sequence>
<feature type="signal peptide" evidence="4">
    <location>
        <begin position="1"/>
        <end position="32"/>
    </location>
</feature>
<dbReference type="InterPro" id="IPR006311">
    <property type="entry name" value="TAT_signal"/>
</dbReference>
<dbReference type="Proteomes" id="UP000630097">
    <property type="component" value="Unassembled WGS sequence"/>
</dbReference>
<comment type="caution">
    <text evidence="5">The sequence shown here is derived from an EMBL/GenBank/DDBJ whole genome shotgun (WGS) entry which is preliminary data.</text>
</comment>
<dbReference type="Gene3D" id="2.150.10.10">
    <property type="entry name" value="Serralysin-like metalloprotease, C-terminal"/>
    <property type="match status" value="1"/>
</dbReference>
<evidence type="ECO:0000313" key="6">
    <source>
        <dbReference type="Proteomes" id="UP000630097"/>
    </source>
</evidence>
<proteinExistence type="predicted"/>
<evidence type="ECO:0000313" key="5">
    <source>
        <dbReference type="EMBL" id="GIG80876.1"/>
    </source>
</evidence>
<keyword evidence="4" id="KW-0732">Signal</keyword>